<proteinExistence type="predicted"/>
<sequence length="166" mass="19173">MQSDERIREELTTLLRGGHSHMSLEEAVADFPTDQMNAKPPNSPYSCWHILEHMRIALWDIVEYIRDPNHVSPSYPEGYRPRPEDMTDEAGWRITIDQILGGLDAMDTMLSDPQRDVFEPLEHDPEYTLFRGALTAAEHMSYHTGELAMMRQILDLWPEGDEYLTG</sequence>
<dbReference type="InterPro" id="IPR024775">
    <property type="entry name" value="DinB-like"/>
</dbReference>
<accession>A0A7M3MB65</accession>
<comment type="caution">
    <text evidence="2">The sequence shown here is derived from an EMBL/GenBank/DDBJ whole genome shotgun (WGS) entry which is preliminary data.</text>
</comment>
<gene>
    <name evidence="2" type="ORF">DPQ33_15385</name>
</gene>
<dbReference type="EMBL" id="QMIE01000017">
    <property type="protein sequence ID" value="TVM15343.1"/>
    <property type="molecule type" value="Genomic_DNA"/>
</dbReference>
<dbReference type="Proteomes" id="UP000448292">
    <property type="component" value="Unassembled WGS sequence"/>
</dbReference>
<dbReference type="SUPFAM" id="SSF109854">
    <property type="entry name" value="DinB/YfiT-like putative metalloenzymes"/>
    <property type="match status" value="1"/>
</dbReference>
<evidence type="ECO:0000313" key="3">
    <source>
        <dbReference type="Proteomes" id="UP000448292"/>
    </source>
</evidence>
<name>A0A7M3MB65_9BACT</name>
<reference evidence="2 3" key="1">
    <citation type="submission" date="2018-06" db="EMBL/GenBank/DDBJ databases">
        <title>Complete genome of Desulfovibrio indonesiensis P37SLT.</title>
        <authorList>
            <person name="Crispim J.S."/>
            <person name="Vidigal P.M.P."/>
            <person name="Silva L.C.F."/>
            <person name="Laguardia C.N."/>
            <person name="Araujo L.C."/>
            <person name="Dias R.S."/>
            <person name="Sousa M.P."/>
            <person name="Paula S.O."/>
            <person name="Silva C."/>
        </authorList>
    </citation>
    <scope>NUCLEOTIDE SEQUENCE [LARGE SCALE GENOMIC DNA]</scope>
    <source>
        <strain evidence="2 3">P37SLT</strain>
    </source>
</reference>
<dbReference type="OrthoDB" id="9798830at2"/>
<dbReference type="Gene3D" id="1.20.120.450">
    <property type="entry name" value="dinb family like domain"/>
    <property type="match status" value="1"/>
</dbReference>
<dbReference type="InterPro" id="IPR034660">
    <property type="entry name" value="DinB/YfiT-like"/>
</dbReference>
<evidence type="ECO:0000259" key="1">
    <source>
        <dbReference type="Pfam" id="PF12867"/>
    </source>
</evidence>
<dbReference type="RefSeq" id="WP_144304113.1">
    <property type="nucleotide sequence ID" value="NZ_QMIE01000017.1"/>
</dbReference>
<dbReference type="Pfam" id="PF12867">
    <property type="entry name" value="DinB_2"/>
    <property type="match status" value="1"/>
</dbReference>
<organism evidence="2 3">
    <name type="scientific">Oceanidesulfovibrio indonesiensis</name>
    <dbReference type="NCBI Taxonomy" id="54767"/>
    <lineage>
        <taxon>Bacteria</taxon>
        <taxon>Pseudomonadati</taxon>
        <taxon>Thermodesulfobacteriota</taxon>
        <taxon>Desulfovibrionia</taxon>
        <taxon>Desulfovibrionales</taxon>
        <taxon>Desulfovibrionaceae</taxon>
        <taxon>Oceanidesulfovibrio</taxon>
    </lineage>
</organism>
<keyword evidence="3" id="KW-1185">Reference proteome</keyword>
<dbReference type="AlphaFoldDB" id="A0A7M3MB65"/>
<protein>
    <submittedName>
        <fullName evidence="2">DinB family protein</fullName>
    </submittedName>
</protein>
<evidence type="ECO:0000313" key="2">
    <source>
        <dbReference type="EMBL" id="TVM15343.1"/>
    </source>
</evidence>
<feature type="domain" description="DinB-like" evidence="1">
    <location>
        <begin position="22"/>
        <end position="146"/>
    </location>
</feature>